<proteinExistence type="predicted"/>
<dbReference type="EMBL" id="JASPKY010000774">
    <property type="protein sequence ID" value="KAK9685487.1"/>
    <property type="molecule type" value="Genomic_DNA"/>
</dbReference>
<evidence type="ECO:0000313" key="2">
    <source>
        <dbReference type="Proteomes" id="UP001458880"/>
    </source>
</evidence>
<dbReference type="AlphaFoldDB" id="A0AAW1I8G0"/>
<accession>A0AAW1I8G0</accession>
<comment type="caution">
    <text evidence="1">The sequence shown here is derived from an EMBL/GenBank/DDBJ whole genome shotgun (WGS) entry which is preliminary data.</text>
</comment>
<evidence type="ECO:0000313" key="1">
    <source>
        <dbReference type="EMBL" id="KAK9685487.1"/>
    </source>
</evidence>
<keyword evidence="2" id="KW-1185">Reference proteome</keyword>
<gene>
    <name evidence="1" type="ORF">QE152_g38002</name>
</gene>
<reference evidence="1 2" key="1">
    <citation type="journal article" date="2024" name="BMC Genomics">
        <title>De novo assembly and annotation of Popillia japonica's genome with initial clues to its potential as an invasive pest.</title>
        <authorList>
            <person name="Cucini C."/>
            <person name="Boschi S."/>
            <person name="Funari R."/>
            <person name="Cardaioli E."/>
            <person name="Iannotti N."/>
            <person name="Marturano G."/>
            <person name="Paoli F."/>
            <person name="Bruttini M."/>
            <person name="Carapelli A."/>
            <person name="Frati F."/>
            <person name="Nardi F."/>
        </authorList>
    </citation>
    <scope>NUCLEOTIDE SEQUENCE [LARGE SCALE GENOMIC DNA]</scope>
    <source>
        <strain evidence="1">DMR45628</strain>
    </source>
</reference>
<dbReference type="Proteomes" id="UP001458880">
    <property type="component" value="Unassembled WGS sequence"/>
</dbReference>
<name>A0AAW1I8G0_POPJA</name>
<protein>
    <submittedName>
        <fullName evidence="1">Uncharacterized protein</fullName>
    </submittedName>
</protein>
<organism evidence="1 2">
    <name type="scientific">Popillia japonica</name>
    <name type="common">Japanese beetle</name>
    <dbReference type="NCBI Taxonomy" id="7064"/>
    <lineage>
        <taxon>Eukaryota</taxon>
        <taxon>Metazoa</taxon>
        <taxon>Ecdysozoa</taxon>
        <taxon>Arthropoda</taxon>
        <taxon>Hexapoda</taxon>
        <taxon>Insecta</taxon>
        <taxon>Pterygota</taxon>
        <taxon>Neoptera</taxon>
        <taxon>Endopterygota</taxon>
        <taxon>Coleoptera</taxon>
        <taxon>Polyphaga</taxon>
        <taxon>Scarabaeiformia</taxon>
        <taxon>Scarabaeidae</taxon>
        <taxon>Rutelinae</taxon>
        <taxon>Popillia</taxon>
    </lineage>
</organism>
<sequence>MSTSSSDTEESIVLEADETSDDFSDVENVHLITDDSKYIRMTLFWSYIKTNEHVGDIYQDEANQAAILLRNDASNGALIVEGSIGSDLVIRPLPQRLRPLAQNRGPSEELSAKALDRNDTLPTVDDEMFLDAGENLSDEVAIDTGFPIRQKPSKELAHKHIVYKRKQDVQEDAYSDYAFMEPDHMGKRYKRNGHSTAGKRRTKREAPYTIFPEILVIVDYDGYRLHGGDNLQIKRDQKFEYQ</sequence>